<keyword evidence="3" id="KW-1185">Reference proteome</keyword>
<gene>
    <name evidence="2" type="ORF">ACJMK2_028056</name>
</gene>
<accession>A0ABD3X836</accession>
<protein>
    <submittedName>
        <fullName evidence="2">Uncharacterized protein</fullName>
    </submittedName>
</protein>
<reference evidence="2 3" key="1">
    <citation type="submission" date="2024-11" db="EMBL/GenBank/DDBJ databases">
        <title>Chromosome-level genome assembly of the freshwater bivalve Anodonta woodiana.</title>
        <authorList>
            <person name="Chen X."/>
        </authorList>
    </citation>
    <scope>NUCLEOTIDE SEQUENCE [LARGE SCALE GENOMIC DNA]</scope>
    <source>
        <strain evidence="2">MN2024</strain>
        <tissue evidence="2">Gills</tissue>
    </source>
</reference>
<name>A0ABD3X836_SINWO</name>
<dbReference type="EMBL" id="JBJQND010000003">
    <property type="protein sequence ID" value="KAL3881643.1"/>
    <property type="molecule type" value="Genomic_DNA"/>
</dbReference>
<evidence type="ECO:0000256" key="1">
    <source>
        <dbReference type="SAM" id="MobiDB-lite"/>
    </source>
</evidence>
<evidence type="ECO:0000313" key="3">
    <source>
        <dbReference type="Proteomes" id="UP001634394"/>
    </source>
</evidence>
<feature type="compositionally biased region" description="Basic residues" evidence="1">
    <location>
        <begin position="493"/>
        <end position="506"/>
    </location>
</feature>
<sequence length="559" mass="64864">MADTNVISENQEEKKTIGEQEPFKEDENEINIIEDEKENRPINNPKNTEKAEKLVPHREAIKIDLTTLHSHYRTHSLSSLPHVLTEYGLEDKTVRFQKRRKKKKRNNKLSDESEDEEAYRFQRSRRMEERFDEQVDFVEEVQKKVERQRQKMKLRQEAEQRKFEEFMRAEIEKRHRPPKRLERKELTHDDGFIKNIQKSRVSKILALEAKMKNEGKLKTQTEIDNFWEDMKNPDIFNAYFTQPTMTDNSSTITAMTGMTASNQSIVSNLAASHQESHPPRSLSHISERHDEIPTPQTGRDKWAITQQFQHKHHSEATKHKRPTSAQIAKEAALDLEKRCPKLEMPPLWCFTMDLGEKPPDPEEIQRKVELKLREKNRKIFQRKLRKMHQLAMANSAAANRILERRGDLKVLEGSTLRDVRDAFCGVSNIAYFNVDNEEEEEEAQGPSPILPPLRHSPERSQMVLAVTYDGHDDERQVSIDKQGSSASTNSRPTSKKLSRGSKRSHHKTPEALPAPPIPHKPSPLTLNELEHTGKVMEAKCASTLWVNYMKSGKSVFSQS</sequence>
<evidence type="ECO:0000313" key="2">
    <source>
        <dbReference type="EMBL" id="KAL3881643.1"/>
    </source>
</evidence>
<organism evidence="2 3">
    <name type="scientific">Sinanodonta woodiana</name>
    <name type="common">Chinese pond mussel</name>
    <name type="synonym">Anodonta woodiana</name>
    <dbReference type="NCBI Taxonomy" id="1069815"/>
    <lineage>
        <taxon>Eukaryota</taxon>
        <taxon>Metazoa</taxon>
        <taxon>Spiralia</taxon>
        <taxon>Lophotrochozoa</taxon>
        <taxon>Mollusca</taxon>
        <taxon>Bivalvia</taxon>
        <taxon>Autobranchia</taxon>
        <taxon>Heteroconchia</taxon>
        <taxon>Palaeoheterodonta</taxon>
        <taxon>Unionida</taxon>
        <taxon>Unionoidea</taxon>
        <taxon>Unionidae</taxon>
        <taxon>Unioninae</taxon>
        <taxon>Sinanodonta</taxon>
    </lineage>
</organism>
<feature type="compositionally biased region" description="Basic residues" evidence="1">
    <location>
        <begin position="98"/>
        <end position="107"/>
    </location>
</feature>
<feature type="region of interest" description="Disordered" evidence="1">
    <location>
        <begin position="98"/>
        <end position="122"/>
    </location>
</feature>
<feature type="compositionally biased region" description="Basic and acidic residues" evidence="1">
    <location>
        <begin position="11"/>
        <end position="25"/>
    </location>
</feature>
<feature type="region of interest" description="Disordered" evidence="1">
    <location>
        <begin position="478"/>
        <end position="524"/>
    </location>
</feature>
<proteinExistence type="predicted"/>
<feature type="region of interest" description="Disordered" evidence="1">
    <location>
        <begin position="437"/>
        <end position="457"/>
    </location>
</feature>
<comment type="caution">
    <text evidence="2">The sequence shown here is derived from an EMBL/GenBank/DDBJ whole genome shotgun (WGS) entry which is preliminary data.</text>
</comment>
<feature type="compositionally biased region" description="Polar residues" evidence="1">
    <location>
        <begin position="479"/>
        <end position="492"/>
    </location>
</feature>
<feature type="compositionally biased region" description="Pro residues" evidence="1">
    <location>
        <begin position="512"/>
        <end position="521"/>
    </location>
</feature>
<dbReference type="AlphaFoldDB" id="A0ABD3X836"/>
<feature type="compositionally biased region" description="Acidic residues" evidence="1">
    <location>
        <begin position="26"/>
        <end position="36"/>
    </location>
</feature>
<feature type="region of interest" description="Disordered" evidence="1">
    <location>
        <begin position="1"/>
        <end position="54"/>
    </location>
</feature>
<dbReference type="Proteomes" id="UP001634394">
    <property type="component" value="Unassembled WGS sequence"/>
</dbReference>